<evidence type="ECO:0000256" key="6">
    <source>
        <dbReference type="ARBA" id="ARBA00023010"/>
    </source>
</evidence>
<comment type="subcellular location">
    <subcellularLocation>
        <location evidence="1">Nucleus</location>
        <location evidence="1">Nuclear pore complex</location>
    </subcellularLocation>
</comment>
<keyword evidence="8 9" id="KW-0539">Nucleus</keyword>
<evidence type="ECO:0000313" key="13">
    <source>
        <dbReference type="Proteomes" id="UP001165080"/>
    </source>
</evidence>
<evidence type="ECO:0000256" key="3">
    <source>
        <dbReference type="ARBA" id="ARBA00022448"/>
    </source>
</evidence>
<comment type="caution">
    <text evidence="12">The sequence shown here is derived from an EMBL/GenBank/DDBJ whole genome shotgun (WGS) entry which is preliminary data.</text>
</comment>
<dbReference type="FunFam" id="3.30.70.330:FF:000095">
    <property type="entry name" value="Putative Nucleoporin NUP53"/>
    <property type="match status" value="1"/>
</dbReference>
<sequence length="264" mass="29000">MYTSGFPPGAAARDQEYAPLLFSVTPLDQTTPRAATPLRADSSLSTQRRSMTQTPGSMATDHTPPPPPPILRLAEDVVMEDGGPASIDRGFTPPGRATPAQQPLPASTTPAPAQAPAIGGALTFEQQQPPFEDVWVTVFGFSQQDVPLVLREFHRCGDIISWGFGEREANFIHVQYQNKYGAQRALIRNGEQLTGSLIIGVKPLDPRHRQQVASLQEGPEGPAQAYRPKLVPERPYRVEMMTGQRVPQQNRSVFTRMYEFVLGV</sequence>
<dbReference type="GO" id="GO:0044613">
    <property type="term" value="C:nuclear pore central transport channel"/>
    <property type="evidence" value="ECO:0007669"/>
    <property type="project" value="TreeGrafter"/>
</dbReference>
<organism evidence="12 13">
    <name type="scientific">Pleodorina starrii</name>
    <dbReference type="NCBI Taxonomy" id="330485"/>
    <lineage>
        <taxon>Eukaryota</taxon>
        <taxon>Viridiplantae</taxon>
        <taxon>Chlorophyta</taxon>
        <taxon>core chlorophytes</taxon>
        <taxon>Chlorophyceae</taxon>
        <taxon>CS clade</taxon>
        <taxon>Chlamydomonadales</taxon>
        <taxon>Volvocaceae</taxon>
        <taxon>Pleodorina</taxon>
    </lineage>
</organism>
<dbReference type="InterPro" id="IPR035979">
    <property type="entry name" value="RBD_domain_sf"/>
</dbReference>
<dbReference type="EMBL" id="BRXU01000018">
    <property type="protein sequence ID" value="GLC57243.1"/>
    <property type="molecule type" value="Genomic_DNA"/>
</dbReference>
<dbReference type="OrthoDB" id="511399at2759"/>
<dbReference type="GO" id="GO:0005543">
    <property type="term" value="F:phospholipid binding"/>
    <property type="evidence" value="ECO:0007669"/>
    <property type="project" value="TreeGrafter"/>
</dbReference>
<dbReference type="GO" id="GO:0006607">
    <property type="term" value="P:NLS-bearing protein import into nucleus"/>
    <property type="evidence" value="ECO:0007669"/>
    <property type="project" value="TreeGrafter"/>
</dbReference>
<keyword evidence="3 9" id="KW-0813">Transport</keyword>
<evidence type="ECO:0000256" key="7">
    <source>
        <dbReference type="ARBA" id="ARBA00023132"/>
    </source>
</evidence>
<dbReference type="GO" id="GO:0006999">
    <property type="term" value="P:nuclear pore organization"/>
    <property type="evidence" value="ECO:0007669"/>
    <property type="project" value="TreeGrafter"/>
</dbReference>
<protein>
    <recommendedName>
        <fullName evidence="11">RRM Nup35-type domain-containing protein</fullName>
    </recommendedName>
</protein>
<feature type="compositionally biased region" description="Polar residues" evidence="10">
    <location>
        <begin position="42"/>
        <end position="57"/>
    </location>
</feature>
<evidence type="ECO:0000256" key="4">
    <source>
        <dbReference type="ARBA" id="ARBA00022816"/>
    </source>
</evidence>
<dbReference type="InterPro" id="IPR007846">
    <property type="entry name" value="RRM_NUP35_dom"/>
</dbReference>
<keyword evidence="4 9" id="KW-0509">mRNA transport</keyword>
<dbReference type="CDD" id="cd12441">
    <property type="entry name" value="RRM_Nup53_like"/>
    <property type="match status" value="1"/>
</dbReference>
<gene>
    <name evidence="12" type="primary">PLEST009250</name>
    <name evidence="12" type="ORF">PLESTB_001203100</name>
</gene>
<evidence type="ECO:0000256" key="1">
    <source>
        <dbReference type="ARBA" id="ARBA00004567"/>
    </source>
</evidence>
<feature type="compositionally biased region" description="Low complexity" evidence="10">
    <location>
        <begin position="97"/>
        <end position="113"/>
    </location>
</feature>
<dbReference type="AlphaFoldDB" id="A0A9W6BSG2"/>
<dbReference type="Proteomes" id="UP001165080">
    <property type="component" value="Unassembled WGS sequence"/>
</dbReference>
<proteinExistence type="inferred from homology"/>
<evidence type="ECO:0000256" key="5">
    <source>
        <dbReference type="ARBA" id="ARBA00022927"/>
    </source>
</evidence>
<keyword evidence="6" id="KW-0811">Translocation</keyword>
<dbReference type="Gene3D" id="3.30.70.330">
    <property type="match status" value="1"/>
</dbReference>
<evidence type="ECO:0000313" key="12">
    <source>
        <dbReference type="EMBL" id="GLC57243.1"/>
    </source>
</evidence>
<dbReference type="SUPFAM" id="SSF54928">
    <property type="entry name" value="RNA-binding domain, RBD"/>
    <property type="match status" value="1"/>
</dbReference>
<dbReference type="InterPro" id="IPR012677">
    <property type="entry name" value="Nucleotide-bd_a/b_plait_sf"/>
</dbReference>
<accession>A0A9W6BSG2</accession>
<comment type="similarity">
    <text evidence="2">Belongs to the Nup35 family.</text>
</comment>
<evidence type="ECO:0000256" key="9">
    <source>
        <dbReference type="PROSITE-ProRule" id="PRU00804"/>
    </source>
</evidence>
<dbReference type="GO" id="GO:0051028">
    <property type="term" value="P:mRNA transport"/>
    <property type="evidence" value="ECO:0007669"/>
    <property type="project" value="UniProtKB-UniRule"/>
</dbReference>
<feature type="region of interest" description="Disordered" evidence="10">
    <location>
        <begin position="23"/>
        <end position="113"/>
    </location>
</feature>
<dbReference type="GO" id="GO:0003676">
    <property type="term" value="F:nucleic acid binding"/>
    <property type="evidence" value="ECO:0007669"/>
    <property type="project" value="InterPro"/>
</dbReference>
<keyword evidence="5" id="KW-0653">Protein transport</keyword>
<dbReference type="GO" id="GO:0044615">
    <property type="term" value="C:nuclear pore nuclear basket"/>
    <property type="evidence" value="ECO:0007669"/>
    <property type="project" value="TreeGrafter"/>
</dbReference>
<evidence type="ECO:0000256" key="2">
    <source>
        <dbReference type="ARBA" id="ARBA00009454"/>
    </source>
</evidence>
<evidence type="ECO:0000256" key="10">
    <source>
        <dbReference type="SAM" id="MobiDB-lite"/>
    </source>
</evidence>
<dbReference type="GO" id="GO:0017056">
    <property type="term" value="F:structural constituent of nuclear pore"/>
    <property type="evidence" value="ECO:0007669"/>
    <property type="project" value="TreeGrafter"/>
</dbReference>
<name>A0A9W6BSG2_9CHLO</name>
<feature type="domain" description="RRM Nup35-type" evidence="11">
    <location>
        <begin position="130"/>
        <end position="211"/>
    </location>
</feature>
<keyword evidence="13" id="KW-1185">Reference proteome</keyword>
<keyword evidence="7 9" id="KW-0906">Nuclear pore complex</keyword>
<reference evidence="12 13" key="1">
    <citation type="journal article" date="2023" name="Commun. Biol.">
        <title>Reorganization of the ancestral sex-determining regions during the evolution of trioecy in Pleodorina starrii.</title>
        <authorList>
            <person name="Takahashi K."/>
            <person name="Suzuki S."/>
            <person name="Kawai-Toyooka H."/>
            <person name="Yamamoto K."/>
            <person name="Hamaji T."/>
            <person name="Ootsuki R."/>
            <person name="Yamaguchi H."/>
            <person name="Kawachi M."/>
            <person name="Higashiyama T."/>
            <person name="Nozaki H."/>
        </authorList>
    </citation>
    <scope>NUCLEOTIDE SEQUENCE [LARGE SCALE GENOMIC DNA]</scope>
    <source>
        <strain evidence="12 13">NIES-4479</strain>
    </source>
</reference>
<dbReference type="Pfam" id="PF05172">
    <property type="entry name" value="RRM_Nup35"/>
    <property type="match status" value="1"/>
</dbReference>
<dbReference type="PROSITE" id="PS51472">
    <property type="entry name" value="RRM_NUP35"/>
    <property type="match status" value="1"/>
</dbReference>
<evidence type="ECO:0000259" key="11">
    <source>
        <dbReference type="PROSITE" id="PS51472"/>
    </source>
</evidence>
<dbReference type="PANTHER" id="PTHR21527:SF6">
    <property type="entry name" value="NUCLEOPORIN NUP35"/>
    <property type="match status" value="1"/>
</dbReference>
<dbReference type="PANTHER" id="PTHR21527">
    <property type="entry name" value="NUCLEOPORIN NUP35"/>
    <property type="match status" value="1"/>
</dbReference>
<evidence type="ECO:0000256" key="8">
    <source>
        <dbReference type="ARBA" id="ARBA00023242"/>
    </source>
</evidence>